<evidence type="ECO:0000313" key="6">
    <source>
        <dbReference type="Proteomes" id="UP000198836"/>
    </source>
</evidence>
<dbReference type="PANTHER" id="PTHR36175:SF1">
    <property type="entry name" value="CYANOPHYCINASE"/>
    <property type="match status" value="1"/>
</dbReference>
<name>A0A1I0TKR7_9SPHI</name>
<dbReference type="SUPFAM" id="SSF52317">
    <property type="entry name" value="Class I glutamine amidotransferase-like"/>
    <property type="match status" value="1"/>
</dbReference>
<dbReference type="InterPro" id="IPR029062">
    <property type="entry name" value="Class_I_gatase-like"/>
</dbReference>
<dbReference type="Proteomes" id="UP000198836">
    <property type="component" value="Unassembled WGS sequence"/>
</dbReference>
<comment type="similarity">
    <text evidence="1">Belongs to the peptidase S51 family.</text>
</comment>
<accession>A0A1I0TKR7</accession>
<dbReference type="GO" id="GO:0006508">
    <property type="term" value="P:proteolysis"/>
    <property type="evidence" value="ECO:0007669"/>
    <property type="project" value="UniProtKB-KW"/>
</dbReference>
<evidence type="ECO:0000313" key="5">
    <source>
        <dbReference type="EMBL" id="SFA52382.1"/>
    </source>
</evidence>
<keyword evidence="3" id="KW-0378">Hydrolase</keyword>
<evidence type="ECO:0000256" key="2">
    <source>
        <dbReference type="ARBA" id="ARBA00022670"/>
    </source>
</evidence>
<dbReference type="CDD" id="cd03145">
    <property type="entry name" value="GAT1_cyanophycinase"/>
    <property type="match status" value="1"/>
</dbReference>
<reference evidence="6" key="1">
    <citation type="submission" date="2016-10" db="EMBL/GenBank/DDBJ databases">
        <authorList>
            <person name="Varghese N."/>
            <person name="Submissions S."/>
        </authorList>
    </citation>
    <scope>NUCLEOTIDE SEQUENCE [LARGE SCALE GENOMIC DNA]</scope>
    <source>
        <strain evidence="6">DSM 18130</strain>
    </source>
</reference>
<keyword evidence="6" id="KW-1185">Reference proteome</keyword>
<evidence type="ECO:0000256" key="3">
    <source>
        <dbReference type="ARBA" id="ARBA00022801"/>
    </source>
</evidence>
<dbReference type="EMBL" id="FOJM01000011">
    <property type="protein sequence ID" value="SFA52382.1"/>
    <property type="molecule type" value="Genomic_DNA"/>
</dbReference>
<evidence type="ECO:0000256" key="1">
    <source>
        <dbReference type="ARBA" id="ARBA00006534"/>
    </source>
</evidence>
<dbReference type="Pfam" id="PF03575">
    <property type="entry name" value="Peptidase_S51"/>
    <property type="match status" value="1"/>
</dbReference>
<dbReference type="STRING" id="332999.SAMN04488511_11119"/>
<organism evidence="5 6">
    <name type="scientific">Pedobacter suwonensis</name>
    <dbReference type="NCBI Taxonomy" id="332999"/>
    <lineage>
        <taxon>Bacteria</taxon>
        <taxon>Pseudomonadati</taxon>
        <taxon>Bacteroidota</taxon>
        <taxon>Sphingobacteriia</taxon>
        <taxon>Sphingobacteriales</taxon>
        <taxon>Sphingobacteriaceae</taxon>
        <taxon>Pedobacter</taxon>
    </lineage>
</organism>
<gene>
    <name evidence="5" type="ORF">SAMN04488511_11119</name>
</gene>
<dbReference type="Gene3D" id="3.40.50.880">
    <property type="match status" value="1"/>
</dbReference>
<dbReference type="InterPro" id="IPR005320">
    <property type="entry name" value="Peptidase_S51"/>
</dbReference>
<keyword evidence="4" id="KW-0720">Serine protease</keyword>
<dbReference type="GO" id="GO:0008236">
    <property type="term" value="F:serine-type peptidase activity"/>
    <property type="evidence" value="ECO:0007669"/>
    <property type="project" value="UniProtKB-KW"/>
</dbReference>
<dbReference type="AlphaFoldDB" id="A0A1I0TKR7"/>
<dbReference type="PANTHER" id="PTHR36175">
    <property type="entry name" value="CYANOPHYCINASE"/>
    <property type="match status" value="1"/>
</dbReference>
<sequence>MHGNLPGLSIIDMKHSFFILFMALCISVMGCSKSTDSPVPPTGGGGGGTPAVKRRPASIGIVGDSANVVRSTNGGMVLMGGGTDVDAAFKWMMERNGGGDVVVLRATGTDAYNRYINGLGSVNSVETLLINTRELANNDTVAYMIRNAEMVFIAGGDQSDYMKYWKGTKTEQALNFLLNDKKAPVGGTSAGCAILGGFYYSGETGGLTSAQALTNPYHANVTLYNNDFLKAPYLQNVITDQHYLTRDREGRSLVFLGRINKDFSVQAKCIAVDERTAVCIDQNGKAQVFGDYSATRAYSYAYFIVPDATKQPERFEANLSVNWNNGGKAFSVYEIAASVNGGGSFNVATFKVNEASGGKWYAWWIDNGVLNKKDQ</sequence>
<keyword evidence="2" id="KW-0645">Protease</keyword>
<proteinExistence type="inferred from homology"/>
<protein>
    <submittedName>
        <fullName evidence="5">Cyanophycinase</fullName>
    </submittedName>
</protein>
<evidence type="ECO:0000256" key="4">
    <source>
        <dbReference type="ARBA" id="ARBA00022825"/>
    </source>
</evidence>